<dbReference type="SMART" id="SM00862">
    <property type="entry name" value="Trans_reg_C"/>
    <property type="match status" value="1"/>
</dbReference>
<dbReference type="Gene3D" id="1.10.10.10">
    <property type="entry name" value="Winged helix-like DNA-binding domain superfamily/Winged helix DNA-binding domain"/>
    <property type="match status" value="1"/>
</dbReference>
<dbReference type="SUPFAM" id="SSF52172">
    <property type="entry name" value="CheY-like"/>
    <property type="match status" value="1"/>
</dbReference>
<evidence type="ECO:0000256" key="2">
    <source>
        <dbReference type="ARBA" id="ARBA00023125"/>
    </source>
</evidence>
<dbReference type="InterPro" id="IPR001867">
    <property type="entry name" value="OmpR/PhoB-type_DNA-bd"/>
</dbReference>
<dbReference type="PROSITE" id="PS51755">
    <property type="entry name" value="OMPR_PHOB"/>
    <property type="match status" value="1"/>
</dbReference>
<evidence type="ECO:0000256" key="3">
    <source>
        <dbReference type="ARBA" id="ARBA00023163"/>
    </source>
</evidence>
<dbReference type="InterPro" id="IPR016032">
    <property type="entry name" value="Sig_transdc_resp-reg_C-effctor"/>
</dbReference>
<dbReference type="RefSeq" id="WP_006298845.1">
    <property type="nucleotide sequence ID" value="NZ_AEGR01000086.1"/>
</dbReference>
<organism evidence="8 9">
    <name type="scientific">Hylemonella gracilis ATCC 19624</name>
    <dbReference type="NCBI Taxonomy" id="887062"/>
    <lineage>
        <taxon>Bacteria</taxon>
        <taxon>Pseudomonadati</taxon>
        <taxon>Pseudomonadota</taxon>
        <taxon>Betaproteobacteria</taxon>
        <taxon>Burkholderiales</taxon>
        <taxon>Comamonadaceae</taxon>
        <taxon>Hylemonella</taxon>
    </lineage>
</organism>
<evidence type="ECO:0000256" key="5">
    <source>
        <dbReference type="PROSITE-ProRule" id="PRU01091"/>
    </source>
</evidence>
<feature type="modified residue" description="4-aspartylphosphate" evidence="4">
    <location>
        <position position="52"/>
    </location>
</feature>
<keyword evidence="4" id="KW-0597">Phosphoprotein</keyword>
<proteinExistence type="predicted"/>
<feature type="DNA-binding region" description="OmpR/PhoB-type" evidence="5">
    <location>
        <begin position="144"/>
        <end position="242"/>
    </location>
</feature>
<dbReference type="Gene3D" id="6.10.250.690">
    <property type="match status" value="1"/>
</dbReference>
<dbReference type="InterPro" id="IPR039420">
    <property type="entry name" value="WalR-like"/>
</dbReference>
<dbReference type="InterPro" id="IPR011006">
    <property type="entry name" value="CheY-like_superfamily"/>
</dbReference>
<dbReference type="PANTHER" id="PTHR48111">
    <property type="entry name" value="REGULATOR OF RPOS"/>
    <property type="match status" value="1"/>
</dbReference>
<protein>
    <submittedName>
        <fullName evidence="8">Two component transcriptional regulator</fullName>
    </submittedName>
</protein>
<evidence type="ECO:0000313" key="8">
    <source>
        <dbReference type="EMBL" id="EGI75941.1"/>
    </source>
</evidence>
<dbReference type="Pfam" id="PF00486">
    <property type="entry name" value="Trans_reg_C"/>
    <property type="match status" value="1"/>
</dbReference>
<dbReference type="AlphaFoldDB" id="F3KWA4"/>
<dbReference type="EMBL" id="AEGR01000086">
    <property type="protein sequence ID" value="EGI75941.1"/>
    <property type="molecule type" value="Genomic_DNA"/>
</dbReference>
<sequence>MALILLVEDDELLRDSVSDLLVQAGHRTLTCADGLSAQQQLSTEAVDAVLLDLGLPGIDGMSLLRWIRERFESLPVLILTARDSIDHRVEGLMAGADDYMTKPFGNAELSARLQALLRRARLPAFEARQVATGVESGTSTHTQSAAATAAPSLHFDTEQPRVWVRGQPILLTQREWELLRVLHAQINQVVSRDNVLLVWQTDGSEPIASNALEVYVHRLRRKLQGTGASIRNIRGLGYMLELA</sequence>
<dbReference type="PANTHER" id="PTHR48111:SF67">
    <property type="entry name" value="TRANSCRIPTIONAL REGULATORY PROTEIN TCTD"/>
    <property type="match status" value="1"/>
</dbReference>
<dbReference type="GO" id="GO:0006355">
    <property type="term" value="P:regulation of DNA-templated transcription"/>
    <property type="evidence" value="ECO:0007669"/>
    <property type="project" value="InterPro"/>
</dbReference>
<keyword evidence="3" id="KW-0804">Transcription</keyword>
<accession>F3KWA4</accession>
<dbReference type="GO" id="GO:0005829">
    <property type="term" value="C:cytosol"/>
    <property type="evidence" value="ECO:0007669"/>
    <property type="project" value="TreeGrafter"/>
</dbReference>
<evidence type="ECO:0000256" key="4">
    <source>
        <dbReference type="PROSITE-ProRule" id="PRU00169"/>
    </source>
</evidence>
<dbReference type="Pfam" id="PF00072">
    <property type="entry name" value="Response_reg"/>
    <property type="match status" value="1"/>
</dbReference>
<dbReference type="GO" id="GO:0032993">
    <property type="term" value="C:protein-DNA complex"/>
    <property type="evidence" value="ECO:0007669"/>
    <property type="project" value="TreeGrafter"/>
</dbReference>
<name>F3KWA4_9BURK</name>
<dbReference type="SUPFAM" id="SSF46894">
    <property type="entry name" value="C-terminal effector domain of the bipartite response regulators"/>
    <property type="match status" value="1"/>
</dbReference>
<dbReference type="OrthoDB" id="9802426at2"/>
<evidence type="ECO:0000259" key="6">
    <source>
        <dbReference type="PROSITE" id="PS50110"/>
    </source>
</evidence>
<dbReference type="CDD" id="cd00383">
    <property type="entry name" value="trans_reg_C"/>
    <property type="match status" value="1"/>
</dbReference>
<dbReference type="eggNOG" id="COG0745">
    <property type="taxonomic scope" value="Bacteria"/>
</dbReference>
<dbReference type="GO" id="GO:0000156">
    <property type="term" value="F:phosphorelay response regulator activity"/>
    <property type="evidence" value="ECO:0007669"/>
    <property type="project" value="TreeGrafter"/>
</dbReference>
<feature type="domain" description="Response regulatory" evidence="6">
    <location>
        <begin position="3"/>
        <end position="117"/>
    </location>
</feature>
<keyword evidence="9" id="KW-1185">Reference proteome</keyword>
<dbReference type="SMART" id="SM00448">
    <property type="entry name" value="REC"/>
    <property type="match status" value="1"/>
</dbReference>
<keyword evidence="1" id="KW-0805">Transcription regulation</keyword>
<evidence type="ECO:0000313" key="9">
    <source>
        <dbReference type="Proteomes" id="UP000016368"/>
    </source>
</evidence>
<dbReference type="InterPro" id="IPR036388">
    <property type="entry name" value="WH-like_DNA-bd_sf"/>
</dbReference>
<reference evidence="8 9" key="1">
    <citation type="journal article" date="2011" name="EMBO J.">
        <title>Structural diversity of bacterial flagellar motors.</title>
        <authorList>
            <person name="Chen S."/>
            <person name="Beeby M."/>
            <person name="Murphy G.E."/>
            <person name="Leadbetter J.R."/>
            <person name="Hendrixson D.R."/>
            <person name="Briegel A."/>
            <person name="Li Z."/>
            <person name="Shi J."/>
            <person name="Tocheva E.I."/>
            <person name="Muller A."/>
            <person name="Dobro M.J."/>
            <person name="Jensen G.J."/>
        </authorList>
    </citation>
    <scope>NUCLEOTIDE SEQUENCE [LARGE SCALE GENOMIC DNA]</scope>
    <source>
        <strain evidence="8 9">ATCC 19624</strain>
    </source>
</reference>
<dbReference type="CDD" id="cd17574">
    <property type="entry name" value="REC_OmpR"/>
    <property type="match status" value="1"/>
</dbReference>
<dbReference type="PROSITE" id="PS50110">
    <property type="entry name" value="RESPONSE_REGULATORY"/>
    <property type="match status" value="1"/>
</dbReference>
<feature type="domain" description="OmpR/PhoB-type" evidence="7">
    <location>
        <begin position="144"/>
        <end position="242"/>
    </location>
</feature>
<keyword evidence="2 5" id="KW-0238">DNA-binding</keyword>
<gene>
    <name evidence="8" type="ORF">HGR_13709</name>
</gene>
<evidence type="ECO:0000256" key="1">
    <source>
        <dbReference type="ARBA" id="ARBA00023015"/>
    </source>
</evidence>
<dbReference type="InterPro" id="IPR001789">
    <property type="entry name" value="Sig_transdc_resp-reg_receiver"/>
</dbReference>
<dbReference type="GO" id="GO:0000976">
    <property type="term" value="F:transcription cis-regulatory region binding"/>
    <property type="evidence" value="ECO:0007669"/>
    <property type="project" value="TreeGrafter"/>
</dbReference>
<dbReference type="Gene3D" id="3.40.50.2300">
    <property type="match status" value="1"/>
</dbReference>
<dbReference type="Proteomes" id="UP000016368">
    <property type="component" value="Unassembled WGS sequence"/>
</dbReference>
<comment type="caution">
    <text evidence="8">The sequence shown here is derived from an EMBL/GenBank/DDBJ whole genome shotgun (WGS) entry which is preliminary data.</text>
</comment>
<evidence type="ECO:0000259" key="7">
    <source>
        <dbReference type="PROSITE" id="PS51755"/>
    </source>
</evidence>
<dbReference type="STRING" id="887062.HGR_13709"/>